<dbReference type="AlphaFoldDB" id="A8MAT9"/>
<dbReference type="InterPro" id="IPR051785">
    <property type="entry name" value="MMCE/EMCE_epimerase"/>
</dbReference>
<dbReference type="Gene3D" id="3.10.180.10">
    <property type="entry name" value="2,3-Dihydroxybiphenyl 1,2-Dioxygenase, domain 1"/>
    <property type="match status" value="1"/>
</dbReference>
<dbReference type="InterPro" id="IPR037523">
    <property type="entry name" value="VOC_core"/>
</dbReference>
<evidence type="ECO:0000313" key="3">
    <source>
        <dbReference type="EMBL" id="ABW01125.1"/>
    </source>
</evidence>
<dbReference type="Pfam" id="PF13669">
    <property type="entry name" value="Glyoxalase_4"/>
    <property type="match status" value="1"/>
</dbReference>
<protein>
    <submittedName>
        <fullName evidence="3">Glyoxalase/bleomycin resistance protein/dioxygenase</fullName>
    </submittedName>
</protein>
<proteinExistence type="predicted"/>
<sequence>MANAQFREVVQVAMVVPNIEAAVKAWAKILNVNEPQIIETEEWEKTGMRFRGVPSRGRAKLAFFRLNNITIELIQPVGEPSTWSEFLKKHGPGIHHIAFNVGNIDDAVKELLSVGGSVEQDGKFKGGGYVYVDAKGSLGAMIELLYHEK</sequence>
<organism evidence="3 4">
    <name type="scientific">Caldivirga maquilingensis (strain ATCC 700844 / DSM 13496 / JCM 10307 / IC-167)</name>
    <dbReference type="NCBI Taxonomy" id="397948"/>
    <lineage>
        <taxon>Archaea</taxon>
        <taxon>Thermoproteota</taxon>
        <taxon>Thermoprotei</taxon>
        <taxon>Thermoproteales</taxon>
        <taxon>Thermoproteaceae</taxon>
        <taxon>Caldivirga</taxon>
    </lineage>
</organism>
<dbReference type="STRING" id="397948.Cmaq_0277"/>
<keyword evidence="3" id="KW-0223">Dioxygenase</keyword>
<dbReference type="GO" id="GO:0046491">
    <property type="term" value="P:L-methylmalonyl-CoA metabolic process"/>
    <property type="evidence" value="ECO:0007669"/>
    <property type="project" value="TreeGrafter"/>
</dbReference>
<dbReference type="Proteomes" id="UP000001137">
    <property type="component" value="Chromosome"/>
</dbReference>
<keyword evidence="1" id="KW-0479">Metal-binding</keyword>
<dbReference type="SUPFAM" id="SSF54593">
    <property type="entry name" value="Glyoxalase/Bleomycin resistance protein/Dihydroxybiphenyl dioxygenase"/>
    <property type="match status" value="1"/>
</dbReference>
<keyword evidence="3" id="KW-0560">Oxidoreductase</keyword>
<name>A8MAT9_CALMQ</name>
<dbReference type="EMBL" id="CP000852">
    <property type="protein sequence ID" value="ABW01125.1"/>
    <property type="molecule type" value="Genomic_DNA"/>
</dbReference>
<dbReference type="GO" id="GO:0046872">
    <property type="term" value="F:metal ion binding"/>
    <property type="evidence" value="ECO:0007669"/>
    <property type="project" value="UniProtKB-KW"/>
</dbReference>
<dbReference type="GeneID" id="5709921"/>
<dbReference type="HOGENOM" id="CLU_046006_3_1_2"/>
<evidence type="ECO:0000259" key="2">
    <source>
        <dbReference type="PROSITE" id="PS51819"/>
    </source>
</evidence>
<evidence type="ECO:0000313" key="4">
    <source>
        <dbReference type="Proteomes" id="UP000001137"/>
    </source>
</evidence>
<dbReference type="PROSITE" id="PS51819">
    <property type="entry name" value="VOC"/>
    <property type="match status" value="1"/>
</dbReference>
<dbReference type="OrthoDB" id="21324at2157"/>
<dbReference type="eggNOG" id="arCOG02706">
    <property type="taxonomic scope" value="Archaea"/>
</dbReference>
<dbReference type="InterPro" id="IPR029068">
    <property type="entry name" value="Glyas_Bleomycin-R_OHBP_Dase"/>
</dbReference>
<feature type="domain" description="VOC" evidence="2">
    <location>
        <begin position="8"/>
        <end position="147"/>
    </location>
</feature>
<gene>
    <name evidence="3" type="ordered locus">Cmaq_0277</name>
</gene>
<reference evidence="3 4" key="1">
    <citation type="submission" date="2007-10" db="EMBL/GenBank/DDBJ databases">
        <title>Complete sequence of Caldivirga maquilingensis IC-167.</title>
        <authorList>
            <consortium name="US DOE Joint Genome Institute"/>
            <person name="Copeland A."/>
            <person name="Lucas S."/>
            <person name="Lapidus A."/>
            <person name="Barry K."/>
            <person name="Glavina del Rio T."/>
            <person name="Dalin E."/>
            <person name="Tice H."/>
            <person name="Pitluck S."/>
            <person name="Saunders E."/>
            <person name="Brettin T."/>
            <person name="Bruce D."/>
            <person name="Detter J.C."/>
            <person name="Han C."/>
            <person name="Schmutz J."/>
            <person name="Larimer F."/>
            <person name="Land M."/>
            <person name="Hauser L."/>
            <person name="Kyrpides N."/>
            <person name="Ivanova N."/>
            <person name="Biddle J.F."/>
            <person name="Zhang Z."/>
            <person name="Fitz-Gibbon S.T."/>
            <person name="Lowe T.M."/>
            <person name="Saltikov C."/>
            <person name="House C.H."/>
            <person name="Richardson P."/>
        </authorList>
    </citation>
    <scope>NUCLEOTIDE SEQUENCE [LARGE SCALE GENOMIC DNA]</scope>
    <source>
        <strain evidence="4">ATCC 700844 / DSM 13496 / JCM 10307 / IC-167</strain>
    </source>
</reference>
<dbReference type="GO" id="GO:0004493">
    <property type="term" value="F:methylmalonyl-CoA epimerase activity"/>
    <property type="evidence" value="ECO:0007669"/>
    <property type="project" value="TreeGrafter"/>
</dbReference>
<accession>A8MAT9</accession>
<evidence type="ECO:0000256" key="1">
    <source>
        <dbReference type="ARBA" id="ARBA00022723"/>
    </source>
</evidence>
<keyword evidence="4" id="KW-1185">Reference proteome</keyword>
<dbReference type="RefSeq" id="WP_012185345.1">
    <property type="nucleotide sequence ID" value="NC_009954.1"/>
</dbReference>
<dbReference type="PANTHER" id="PTHR43048">
    <property type="entry name" value="METHYLMALONYL-COA EPIMERASE"/>
    <property type="match status" value="1"/>
</dbReference>
<dbReference type="KEGG" id="cma:Cmaq_0277"/>
<dbReference type="GO" id="GO:0051213">
    <property type="term" value="F:dioxygenase activity"/>
    <property type="evidence" value="ECO:0007669"/>
    <property type="project" value="UniProtKB-KW"/>
</dbReference>
<dbReference type="PANTHER" id="PTHR43048:SF3">
    <property type="entry name" value="METHYLMALONYL-COA EPIMERASE, MITOCHONDRIAL"/>
    <property type="match status" value="1"/>
</dbReference>